<protein>
    <recommendedName>
        <fullName evidence="2">Bacterial virulence factor lipase N-terminal domain-containing protein</fullName>
    </recommendedName>
</protein>
<proteinExistence type="predicted"/>
<dbReference type="InterPro" id="IPR029058">
    <property type="entry name" value="AB_hydrolase_fold"/>
</dbReference>
<accession>A0A518BSM0</accession>
<evidence type="ECO:0000256" key="1">
    <source>
        <dbReference type="SAM" id="MobiDB-lite"/>
    </source>
</evidence>
<dbReference type="RefSeq" id="WP_145070379.1">
    <property type="nucleotide sequence ID" value="NZ_CP036287.1"/>
</dbReference>
<organism evidence="3 4">
    <name type="scientific">Engelhardtia mirabilis</name>
    <dbReference type="NCBI Taxonomy" id="2528011"/>
    <lineage>
        <taxon>Bacteria</taxon>
        <taxon>Pseudomonadati</taxon>
        <taxon>Planctomycetota</taxon>
        <taxon>Planctomycetia</taxon>
        <taxon>Planctomycetia incertae sedis</taxon>
        <taxon>Engelhardtia</taxon>
    </lineage>
</organism>
<dbReference type="SUPFAM" id="SSF53474">
    <property type="entry name" value="alpha/beta-Hydrolases"/>
    <property type="match status" value="1"/>
</dbReference>
<dbReference type="InterPro" id="IPR025920">
    <property type="entry name" value="Lipase_bact_N"/>
</dbReference>
<reference evidence="3 4" key="1">
    <citation type="submission" date="2019-02" db="EMBL/GenBank/DDBJ databases">
        <title>Deep-cultivation of Planctomycetes and their phenomic and genomic characterization uncovers novel biology.</title>
        <authorList>
            <person name="Wiegand S."/>
            <person name="Jogler M."/>
            <person name="Boedeker C."/>
            <person name="Pinto D."/>
            <person name="Vollmers J."/>
            <person name="Rivas-Marin E."/>
            <person name="Kohn T."/>
            <person name="Peeters S.H."/>
            <person name="Heuer A."/>
            <person name="Rast P."/>
            <person name="Oberbeckmann S."/>
            <person name="Bunk B."/>
            <person name="Jeske O."/>
            <person name="Meyerdierks A."/>
            <person name="Storesund J.E."/>
            <person name="Kallscheuer N."/>
            <person name="Luecker S."/>
            <person name="Lage O.M."/>
            <person name="Pohl T."/>
            <person name="Merkel B.J."/>
            <person name="Hornburger P."/>
            <person name="Mueller R.-W."/>
            <person name="Bruemmer F."/>
            <person name="Labrenz M."/>
            <person name="Spormann A.M."/>
            <person name="Op den Camp H."/>
            <person name="Overmann J."/>
            <person name="Amann R."/>
            <person name="Jetten M.S.M."/>
            <person name="Mascher T."/>
            <person name="Medema M.H."/>
            <person name="Devos D.P."/>
            <person name="Kaster A.-K."/>
            <person name="Ovreas L."/>
            <person name="Rohde M."/>
            <person name="Galperin M.Y."/>
            <person name="Jogler C."/>
        </authorList>
    </citation>
    <scope>NUCLEOTIDE SEQUENCE [LARGE SCALE GENOMIC DNA]</scope>
    <source>
        <strain evidence="3 4">Pla133</strain>
    </source>
</reference>
<feature type="domain" description="Bacterial virulence factor lipase N-terminal" evidence="2">
    <location>
        <begin position="88"/>
        <end position="257"/>
    </location>
</feature>
<keyword evidence="4" id="KW-1185">Reference proteome</keyword>
<dbReference type="Pfam" id="PF12262">
    <property type="entry name" value="Lipase_bact_N"/>
    <property type="match status" value="1"/>
</dbReference>
<evidence type="ECO:0000259" key="2">
    <source>
        <dbReference type="Pfam" id="PF12262"/>
    </source>
</evidence>
<dbReference type="Proteomes" id="UP000316921">
    <property type="component" value="Chromosome"/>
</dbReference>
<dbReference type="EMBL" id="CP036287">
    <property type="protein sequence ID" value="QDU69977.1"/>
    <property type="molecule type" value="Genomic_DNA"/>
</dbReference>
<evidence type="ECO:0000313" key="4">
    <source>
        <dbReference type="Proteomes" id="UP000316921"/>
    </source>
</evidence>
<dbReference type="KEGG" id="pbap:Pla133_51000"/>
<feature type="region of interest" description="Disordered" evidence="1">
    <location>
        <begin position="352"/>
        <end position="371"/>
    </location>
</feature>
<dbReference type="AlphaFoldDB" id="A0A518BSM0"/>
<name>A0A518BSM0_9BACT</name>
<dbReference type="Gene3D" id="3.40.50.1820">
    <property type="entry name" value="alpha/beta hydrolase"/>
    <property type="match status" value="1"/>
</dbReference>
<sequence length="733" mass="77221">MSNLECPRDHAAPRSPRSDVALALCACASLLTGCDHSSGEVSTILQPTAIYSPTTGQLPLPNDLLFEGTIDGTLSPPDADDPSSQGLVGALSAIDGWSIATPVRFRFSEALDPTSVVFGSSVRLFEVQLDTALALAGAPVAAIVREVRPQEVELELESSGVEIRLWPARPLTPSTSYLAFATNALRAADGEPIAPSIVYDLAAAPELVPPSNPLAPLQQRLLAERSALAAFGVQTDDIVVSTSFTTQSLGAVHEALRAIALGEEALFAADLCSLEPNLVCSDDPSGPAPTAELAVMGPVEIPLPDGVPFFLGQFFEGALTVPSFSAQAIGTSDPLQLNGDETPLTQHWRARFPFGPDDDERPLTGRNPLPAAQGTATVPVLMVRPITPKPEGGWPVVVFQHGITGNRTNALALVNAFGLAGFAIVAIDLPLHGIRDEEDPLFAGYADVPGQPRERTFGLDLLTEVDDDEFPGADGVADSSGAHFIQLESLLSTRDNLRQAASDLLNLIELVDTIDFDGDGRPDLDGERIHYVGHSLGAIVGGQMLPHTDRIVSATLAMPGGGLARLLEGSATFGPQITEGLAAKGIEPGTPDFESFLDVAQIVTEDGDPLAHATLLKRQNKPLHLIEVVGEEGLSEPDQVVPNSVAGGPLSGTEPYACALGLAPITGSTFDPGGVRGVARFLRGDHITILIPSNFDDFELVAAWEEMQRETVDFAYNDGLLITVLDPTLLKQD</sequence>
<gene>
    <name evidence="3" type="ORF">Pla133_51000</name>
</gene>
<evidence type="ECO:0000313" key="3">
    <source>
        <dbReference type="EMBL" id="QDU69977.1"/>
    </source>
</evidence>